<dbReference type="InterPro" id="IPR051208">
    <property type="entry name" value="Class-I_Fumarase/Tartrate_DH"/>
</dbReference>
<evidence type="ECO:0000256" key="11">
    <source>
        <dbReference type="ARBA" id="ARBA00049253"/>
    </source>
</evidence>
<dbReference type="eggNOG" id="COG1951">
    <property type="taxonomic scope" value="Bacteria"/>
</dbReference>
<dbReference type="Pfam" id="PF05681">
    <property type="entry name" value="Fumerase"/>
    <property type="match status" value="1"/>
</dbReference>
<keyword evidence="4" id="KW-0004">4Fe-4S</keyword>
<dbReference type="NCBIfam" id="NF006084">
    <property type="entry name" value="PRK08230.1"/>
    <property type="match status" value="1"/>
</dbReference>
<dbReference type="KEGG" id="cvt:B843_10925"/>
<dbReference type="EMBL" id="CP004353">
    <property type="protein sequence ID" value="AHI23563.1"/>
    <property type="molecule type" value="Genomic_DNA"/>
</dbReference>
<comment type="catalytic activity">
    <reaction evidence="11">
        <text>(2R,3R)-tartrate = oxaloacetate + H2O</text>
        <dbReference type="Rhea" id="RHEA:15413"/>
        <dbReference type="ChEBI" id="CHEBI:15377"/>
        <dbReference type="ChEBI" id="CHEBI:16452"/>
        <dbReference type="ChEBI" id="CHEBI:30924"/>
        <dbReference type="EC" id="4.2.1.32"/>
    </reaction>
</comment>
<feature type="domain" description="Fe-S hydro-lyase tartrate dehydratase alpha-type catalytic" evidence="13">
    <location>
        <begin position="63"/>
        <end position="331"/>
    </location>
</feature>
<dbReference type="AlphaFoldDB" id="W5YAJ5"/>
<keyword evidence="5" id="KW-0479">Metal-binding</keyword>
<dbReference type="RefSeq" id="WP_081751578.1">
    <property type="nucleotide sequence ID" value="NZ_CP004353.1"/>
</dbReference>
<dbReference type="PANTHER" id="PTHR30389:SF19">
    <property type="entry name" value="L(+)-TARTRATE DEHYDRATASE SUBUNIT ALPHA"/>
    <property type="match status" value="1"/>
</dbReference>
<evidence type="ECO:0000256" key="5">
    <source>
        <dbReference type="ARBA" id="ARBA00022723"/>
    </source>
</evidence>
<evidence type="ECO:0000256" key="6">
    <source>
        <dbReference type="ARBA" id="ARBA00023004"/>
    </source>
</evidence>
<dbReference type="PANTHER" id="PTHR30389">
    <property type="entry name" value="FUMARATE HYDRATASE-RELATED"/>
    <property type="match status" value="1"/>
</dbReference>
<keyword evidence="7" id="KW-0411">Iron-sulfur</keyword>
<dbReference type="GO" id="GO:0051539">
    <property type="term" value="F:4 iron, 4 sulfur cluster binding"/>
    <property type="evidence" value="ECO:0007669"/>
    <property type="project" value="UniProtKB-KW"/>
</dbReference>
<protein>
    <recommendedName>
        <fullName evidence="10">L(+)-tartrate dehydratase subunit alpha</fullName>
        <ecNumber evidence="9">4.2.1.32</ecNumber>
    </recommendedName>
</protein>
<proteinExistence type="inferred from homology"/>
<evidence type="ECO:0000256" key="10">
    <source>
        <dbReference type="ARBA" id="ARBA00040103"/>
    </source>
</evidence>
<dbReference type="EC" id="4.2.1.32" evidence="9"/>
<reference evidence="14 15" key="1">
    <citation type="submission" date="2013-02" db="EMBL/GenBank/DDBJ databases">
        <title>The complete genome sequence of Corynebacterium vitaeruminis DSM 20294.</title>
        <authorList>
            <person name="Ruckert C."/>
            <person name="Albersmeier A."/>
            <person name="Kalinowski J."/>
        </authorList>
    </citation>
    <scope>NUCLEOTIDE SEQUENCE [LARGE SCALE GENOMIC DNA]</scope>
    <source>
        <strain evidence="15">ATCC 10234</strain>
    </source>
</reference>
<accession>W5YAJ5</accession>
<keyword evidence="8 14" id="KW-0456">Lyase</keyword>
<organism evidence="14 15">
    <name type="scientific">Corynebacterium vitaeruminis DSM 20294</name>
    <dbReference type="NCBI Taxonomy" id="1224164"/>
    <lineage>
        <taxon>Bacteria</taxon>
        <taxon>Bacillati</taxon>
        <taxon>Actinomycetota</taxon>
        <taxon>Actinomycetes</taxon>
        <taxon>Mycobacteriales</taxon>
        <taxon>Corynebacteriaceae</taxon>
        <taxon>Corynebacterium</taxon>
    </lineage>
</organism>
<evidence type="ECO:0000259" key="13">
    <source>
        <dbReference type="Pfam" id="PF05681"/>
    </source>
</evidence>
<dbReference type="InterPro" id="IPR004646">
    <property type="entry name" value="Fe-S_hydro-lyase_TtdA-typ_cat"/>
</dbReference>
<dbReference type="NCBIfam" id="TIGR00722">
    <property type="entry name" value="ttdA_fumA_fumB"/>
    <property type="match status" value="1"/>
</dbReference>
<comment type="cofactor">
    <cofactor evidence="1">
        <name>iron-sulfur cluster</name>
        <dbReference type="ChEBI" id="CHEBI:30408"/>
    </cofactor>
</comment>
<sequence length="349" mass="37905">MTTTVASEALRGVPERAKRRASAPADSQPADNQPVKVEFAPSTQKPSTLGREFSQGASLLIDRIAKFTDLVSKKLPDDVEARLRQLAEEEDQPMAKMIYATMQRNQKLALELNRPSCQDTGQIQIFARVGTDFPYLSELEPALKEAIGRASETAPLRRNSVETFNEYIPGTNIGTRSPWLYTQLVPDTDGIELDVYLAGGGCSLPGQGKTLMPGEGYEAAMKFILDVMTSYGVNACPPMLIGVGIGTSIDTAAFMSKLALMRPVQSHNSNELVAELETNLEAAINDLGLGPQGLGGRRSVMGVNIENSARHPSVLSVAVNTGCWSHRRGTIRLDRDLNYELLTHAGFEL</sequence>
<evidence type="ECO:0000256" key="9">
    <source>
        <dbReference type="ARBA" id="ARBA00039027"/>
    </source>
</evidence>
<dbReference type="GO" id="GO:0046872">
    <property type="term" value="F:metal ion binding"/>
    <property type="evidence" value="ECO:0007669"/>
    <property type="project" value="UniProtKB-KW"/>
</dbReference>
<name>W5YAJ5_9CORY</name>
<evidence type="ECO:0000256" key="8">
    <source>
        <dbReference type="ARBA" id="ARBA00023239"/>
    </source>
</evidence>
<comment type="subunit">
    <text evidence="3">Tetramer of two alpha and two beta subunits.</text>
</comment>
<gene>
    <name evidence="14" type="ORF">B843_10925</name>
</gene>
<dbReference type="PATRIC" id="fig|1224164.3.peg.2201"/>
<dbReference type="HOGENOM" id="CLU_041245_1_0_11"/>
<evidence type="ECO:0000256" key="1">
    <source>
        <dbReference type="ARBA" id="ARBA00001915"/>
    </source>
</evidence>
<keyword evidence="15" id="KW-1185">Reference proteome</keyword>
<evidence type="ECO:0000256" key="4">
    <source>
        <dbReference type="ARBA" id="ARBA00022485"/>
    </source>
</evidence>
<evidence type="ECO:0000256" key="2">
    <source>
        <dbReference type="ARBA" id="ARBA00008876"/>
    </source>
</evidence>
<evidence type="ECO:0000313" key="15">
    <source>
        <dbReference type="Proteomes" id="UP000019222"/>
    </source>
</evidence>
<comment type="similarity">
    <text evidence="2">Belongs to the class-I fumarase family.</text>
</comment>
<dbReference type="STRING" id="1224164.B843_10925"/>
<dbReference type="Proteomes" id="UP000019222">
    <property type="component" value="Chromosome"/>
</dbReference>
<evidence type="ECO:0000313" key="14">
    <source>
        <dbReference type="EMBL" id="AHI23563.1"/>
    </source>
</evidence>
<feature type="region of interest" description="Disordered" evidence="12">
    <location>
        <begin position="1"/>
        <end position="51"/>
    </location>
</feature>
<keyword evidence="6" id="KW-0408">Iron</keyword>
<evidence type="ECO:0000256" key="3">
    <source>
        <dbReference type="ARBA" id="ARBA00011209"/>
    </source>
</evidence>
<evidence type="ECO:0000256" key="12">
    <source>
        <dbReference type="SAM" id="MobiDB-lite"/>
    </source>
</evidence>
<dbReference type="GO" id="GO:0008730">
    <property type="term" value="F:L(+)-tartrate dehydratase activity"/>
    <property type="evidence" value="ECO:0007669"/>
    <property type="project" value="UniProtKB-EC"/>
</dbReference>
<evidence type="ECO:0000256" key="7">
    <source>
        <dbReference type="ARBA" id="ARBA00023014"/>
    </source>
</evidence>